<proteinExistence type="predicted"/>
<dbReference type="EMBL" id="JABBJJ010000031">
    <property type="protein sequence ID" value="NMO15073.1"/>
    <property type="molecule type" value="Genomic_DNA"/>
</dbReference>
<dbReference type="InterPro" id="IPR015915">
    <property type="entry name" value="Kelch-typ_b-propeller"/>
</dbReference>
<organism evidence="2 3">
    <name type="scientific">Pyxidicoccus fallax</name>
    <dbReference type="NCBI Taxonomy" id="394095"/>
    <lineage>
        <taxon>Bacteria</taxon>
        <taxon>Pseudomonadati</taxon>
        <taxon>Myxococcota</taxon>
        <taxon>Myxococcia</taxon>
        <taxon>Myxococcales</taxon>
        <taxon>Cystobacterineae</taxon>
        <taxon>Myxococcaceae</taxon>
        <taxon>Pyxidicoccus</taxon>
    </lineage>
</organism>
<dbReference type="Pfam" id="PF01344">
    <property type="entry name" value="Kelch_1"/>
    <property type="match status" value="3"/>
</dbReference>
<feature type="chain" id="PRO_5032754055" evidence="1">
    <location>
        <begin position="21"/>
        <end position="773"/>
    </location>
</feature>
<gene>
    <name evidence="2" type="ORF">HG543_09415</name>
</gene>
<keyword evidence="3" id="KW-1185">Reference proteome</keyword>
<dbReference type="InterPro" id="IPR037293">
    <property type="entry name" value="Gal_Oxidase_central_sf"/>
</dbReference>
<dbReference type="InterPro" id="IPR013783">
    <property type="entry name" value="Ig-like_fold"/>
</dbReference>
<dbReference type="Gene3D" id="2.60.40.10">
    <property type="entry name" value="Immunoglobulins"/>
    <property type="match status" value="1"/>
</dbReference>
<dbReference type="RefSeq" id="WP_169344369.1">
    <property type="nucleotide sequence ID" value="NZ_JABBJJ010000031.1"/>
</dbReference>
<keyword evidence="1" id="KW-0732">Signal</keyword>
<dbReference type="AlphaFoldDB" id="A0A848LE46"/>
<dbReference type="SMART" id="SM00612">
    <property type="entry name" value="Kelch"/>
    <property type="match status" value="6"/>
</dbReference>
<evidence type="ECO:0000313" key="3">
    <source>
        <dbReference type="Proteomes" id="UP000518300"/>
    </source>
</evidence>
<comment type="caution">
    <text evidence="2">The sequence shown here is derived from an EMBL/GenBank/DDBJ whole genome shotgun (WGS) entry which is preliminary data.</text>
</comment>
<dbReference type="InterPro" id="IPR006652">
    <property type="entry name" value="Kelch_1"/>
</dbReference>
<accession>A0A848LE46</accession>
<dbReference type="Proteomes" id="UP000518300">
    <property type="component" value="Unassembled WGS sequence"/>
</dbReference>
<sequence length="773" mass="78536">MFRLLTRFSLVVLAVSFASGCSPTELPQESESSSQSQPLSVQTGSLNVARTSFTLTLLQDGTVLVTGGYGWGGNVSTVERYNPATGQFDLAASLANGRSSHTATLLQDGRVLVVGGFVGSPSTGVTNTVEIYNPVTGTWSNGAPTAVPHARHTATLLQDGRVLVVAGTNALTTTAGGSTICEIYNPTTNTWSYVASLPKKRLDHTATRLLSGKVLVAGGLEYDLQGSPTFVPAVEFDPVTSTWTPRASPFTGRTRHQAFLMGDGSVLLVGGTQEGTGTFNEAELYNPVTGTWSATATMNGRADAVGAVLADGRVLVAGGYEGGYHASSAIYDPSTGAWSAGDPLLIARYMSQAVRLNDGRVLVASGYSNGARTTHAELISTCTVSVTCASQGKNCGTIPDGCGGTLNCGTCGSGELCEANVCVTCTPTTCAQEGKNCGSIADGCGGTLDCGACSGTDVCSSNVCVSCTPTTCAAQGRSCGTLSDGCGGTLSCGTCSEGSTCGSAGVCLEATPPTVSVSSPSSGAVVTGTVAIQASASDNVGVVRTDFYVGSSFIGSSTGPTFSVSWNSASVANGNWVLTARAFDAAGNSATSAGVTVLVSNPVVVMATHDGTLRVPRCSTPAAGCDSGTLLVGRGPLGPEPQAPNTLQASCADGTAGGFHNDESLDRLVISTTDNTVLAAGKQVRIDATVWAFSSYSSDMLDLYYATSLSNPAWTFLTTLTPTRAGSQTLSHTFTLPTGAQVIRGRFRYGGSAAPCGVGSYTDHDDLVFATSP</sequence>
<evidence type="ECO:0000256" key="1">
    <source>
        <dbReference type="SAM" id="SignalP"/>
    </source>
</evidence>
<dbReference type="PANTHER" id="PTHR45632">
    <property type="entry name" value="LD33804P"/>
    <property type="match status" value="1"/>
</dbReference>
<dbReference type="PROSITE" id="PS51257">
    <property type="entry name" value="PROKAR_LIPOPROTEIN"/>
    <property type="match status" value="1"/>
</dbReference>
<evidence type="ECO:0000313" key="2">
    <source>
        <dbReference type="EMBL" id="NMO15073.1"/>
    </source>
</evidence>
<reference evidence="2 3" key="1">
    <citation type="submission" date="2020-04" db="EMBL/GenBank/DDBJ databases">
        <title>Draft genome of Pyxidicoccus fallax type strain.</title>
        <authorList>
            <person name="Whitworth D.E."/>
        </authorList>
    </citation>
    <scope>NUCLEOTIDE SEQUENCE [LARGE SCALE GENOMIC DNA]</scope>
    <source>
        <strain evidence="2 3">DSM 14698</strain>
    </source>
</reference>
<dbReference type="Gene3D" id="2.130.10.80">
    <property type="entry name" value="Galactose oxidase/kelch, beta-propeller"/>
    <property type="match status" value="4"/>
</dbReference>
<feature type="signal peptide" evidence="1">
    <location>
        <begin position="1"/>
        <end position="20"/>
    </location>
</feature>
<dbReference type="Pfam" id="PF17957">
    <property type="entry name" value="Big_7"/>
    <property type="match status" value="1"/>
</dbReference>
<dbReference type="SUPFAM" id="SSF117281">
    <property type="entry name" value="Kelch motif"/>
    <property type="match status" value="2"/>
</dbReference>
<name>A0A848LE46_9BACT</name>
<dbReference type="PANTHER" id="PTHR45632:SF17">
    <property type="entry name" value="KELCH-LIKE PROTEIN 31"/>
    <property type="match status" value="1"/>
</dbReference>
<protein>
    <submittedName>
        <fullName evidence="2">Uncharacterized protein</fullName>
    </submittedName>
</protein>